<dbReference type="EMBL" id="JBBNAG010000004">
    <property type="protein sequence ID" value="KAK9139945.1"/>
    <property type="molecule type" value="Genomic_DNA"/>
</dbReference>
<keyword evidence="3" id="KW-1185">Reference proteome</keyword>
<dbReference type="Proteomes" id="UP001419268">
    <property type="component" value="Unassembled WGS sequence"/>
</dbReference>
<evidence type="ECO:0000313" key="3">
    <source>
        <dbReference type="Proteomes" id="UP001419268"/>
    </source>
</evidence>
<reference evidence="2 3" key="1">
    <citation type="submission" date="2024-01" db="EMBL/GenBank/DDBJ databases">
        <title>Genome assemblies of Stephania.</title>
        <authorList>
            <person name="Yang L."/>
        </authorList>
    </citation>
    <scope>NUCLEOTIDE SEQUENCE [LARGE SCALE GENOMIC DNA]</scope>
    <source>
        <strain evidence="2">JXDWG</strain>
        <tissue evidence="2">Leaf</tissue>
    </source>
</reference>
<comment type="caution">
    <text evidence="2">The sequence shown here is derived from an EMBL/GenBank/DDBJ whole genome shotgun (WGS) entry which is preliminary data.</text>
</comment>
<organism evidence="2 3">
    <name type="scientific">Stephania cephalantha</name>
    <dbReference type="NCBI Taxonomy" id="152367"/>
    <lineage>
        <taxon>Eukaryota</taxon>
        <taxon>Viridiplantae</taxon>
        <taxon>Streptophyta</taxon>
        <taxon>Embryophyta</taxon>
        <taxon>Tracheophyta</taxon>
        <taxon>Spermatophyta</taxon>
        <taxon>Magnoliopsida</taxon>
        <taxon>Ranunculales</taxon>
        <taxon>Menispermaceae</taxon>
        <taxon>Menispermoideae</taxon>
        <taxon>Cissampelideae</taxon>
        <taxon>Stephania</taxon>
    </lineage>
</organism>
<name>A0AAP0PGD1_9MAGN</name>
<feature type="region of interest" description="Disordered" evidence="1">
    <location>
        <begin position="1"/>
        <end position="42"/>
    </location>
</feature>
<accession>A0AAP0PGD1</accession>
<dbReference type="AlphaFoldDB" id="A0AAP0PGD1"/>
<evidence type="ECO:0000256" key="1">
    <source>
        <dbReference type="SAM" id="MobiDB-lite"/>
    </source>
</evidence>
<evidence type="ECO:0000313" key="2">
    <source>
        <dbReference type="EMBL" id="KAK9139945.1"/>
    </source>
</evidence>
<proteinExistence type="predicted"/>
<protein>
    <submittedName>
        <fullName evidence="2">Uncharacterized protein</fullName>
    </submittedName>
</protein>
<sequence>MMDSSQPIPRISPKSRVKIPVVRGRGGRRGGRGGRGVSRTMHQESRVKIPIFLFI</sequence>
<gene>
    <name evidence="2" type="ORF">Scep_009626</name>
</gene>